<evidence type="ECO:0000313" key="20">
    <source>
        <dbReference type="Proteomes" id="UP000140838"/>
    </source>
</evidence>
<comment type="function">
    <text evidence="1 13 15">Polymerase that creates the 3'-poly(A) tail of mRNA's.</text>
</comment>
<feature type="domain" description="Poxvirus poly(A) polymerase catalytic subunit N-terminal" evidence="18">
    <location>
        <begin position="5"/>
        <end position="110"/>
    </location>
</feature>
<dbReference type="InterPro" id="IPR038337">
    <property type="entry name" value="Poxvirus_polyA_pol_cat_N_sf"/>
</dbReference>
<evidence type="ECO:0000256" key="1">
    <source>
        <dbReference type="ARBA" id="ARBA00003054"/>
    </source>
</evidence>
<evidence type="ECO:0000256" key="6">
    <source>
        <dbReference type="ARBA" id="ARBA00022664"/>
    </source>
</evidence>
<name>A0A068EFD0_9POXV</name>
<dbReference type="InterPro" id="IPR024231">
    <property type="entry name" value="PolyA_pol_nucTrfase_Poxvir"/>
</dbReference>
<dbReference type="GO" id="GO:0005524">
    <property type="term" value="F:ATP binding"/>
    <property type="evidence" value="ECO:0007669"/>
    <property type="project" value="UniProtKB-UniRule"/>
</dbReference>
<evidence type="ECO:0000256" key="9">
    <source>
        <dbReference type="ARBA" id="ARBA00022840"/>
    </source>
</evidence>
<dbReference type="SUPFAM" id="SSF160957">
    <property type="entry name" value="Poly(A) polymerase catalytic subunit-like"/>
    <property type="match status" value="1"/>
</dbReference>
<reference evidence="19 20" key="1">
    <citation type="journal article" date="2014" name="BMC Genomics">
        <title>The complete genome sequences of poxviruses isolated from a penguin and a pigeon in South Africa and comparison to other sequenced avipoxviruses.</title>
        <authorList>
            <person name="Offerman K."/>
            <person name="Carulei O."/>
            <person name="van der Walt A.P."/>
            <person name="Douglass N."/>
            <person name="Williamson A.L."/>
        </authorList>
    </citation>
    <scope>NUCLEOTIDE SEQUENCE [LARGE SCALE GENOMIC DNA]</scope>
    <source>
        <strain evidence="19">PSan92</strain>
    </source>
</reference>
<dbReference type="PIRSF" id="PIRSF015693">
    <property type="entry name" value="VAC-48L_nuct"/>
    <property type="match status" value="1"/>
</dbReference>
<evidence type="ECO:0000259" key="16">
    <source>
        <dbReference type="Pfam" id="PF03296"/>
    </source>
</evidence>
<evidence type="ECO:0000256" key="11">
    <source>
        <dbReference type="ARBA" id="ARBA00029948"/>
    </source>
</evidence>
<gene>
    <name evidence="19" type="ORF">pepv_106</name>
</gene>
<dbReference type="GO" id="GO:0006397">
    <property type="term" value="P:mRNA processing"/>
    <property type="evidence" value="ECO:0007669"/>
    <property type="project" value="UniProtKB-UniRule"/>
</dbReference>
<dbReference type="Proteomes" id="UP000140838">
    <property type="component" value="Genome"/>
</dbReference>
<evidence type="ECO:0000256" key="14">
    <source>
        <dbReference type="PIRSR" id="PIRSR015693-50"/>
    </source>
</evidence>
<dbReference type="CDD" id="cd20919">
    <property type="entry name" value="polyA_pol_Pox"/>
    <property type="match status" value="1"/>
</dbReference>
<feature type="active site" evidence="14">
    <location>
        <position position="194"/>
    </location>
</feature>
<dbReference type="KEGG" id="vg:19738110"/>
<evidence type="ECO:0000256" key="3">
    <source>
        <dbReference type="ARBA" id="ARBA00011405"/>
    </source>
</evidence>
<feature type="domain" description="Poly(A) polymerase nucleotidyltransferase" evidence="16">
    <location>
        <begin position="124"/>
        <end position="271"/>
    </location>
</feature>
<feature type="domain" description="Poxvirus poly(A) polymerase catalytic subunit C-terminal" evidence="17">
    <location>
        <begin position="274"/>
        <end position="472"/>
    </location>
</feature>
<dbReference type="InterPro" id="IPR024398">
    <property type="entry name" value="Poxvirus_polyA_pol_cat_N"/>
</dbReference>
<keyword evidence="20" id="KW-1185">Reference proteome</keyword>
<feature type="active site" evidence="14">
    <location>
        <position position="196"/>
    </location>
</feature>
<evidence type="ECO:0000256" key="7">
    <source>
        <dbReference type="ARBA" id="ARBA00022679"/>
    </source>
</evidence>
<dbReference type="GeneID" id="19738110"/>
<evidence type="ECO:0000256" key="5">
    <source>
        <dbReference type="ARBA" id="ARBA00017061"/>
    </source>
</evidence>
<proteinExistence type="inferred from homology"/>
<protein>
    <recommendedName>
        <fullName evidence="5 13">Poly(A) polymerase catalytic subunit</fullName>
        <ecNumber evidence="4 13">2.7.7.19</ecNumber>
    </recommendedName>
    <alternativeName>
        <fullName evidence="11 13">Poly(A) polymerase large subunit</fullName>
    </alternativeName>
</protein>
<evidence type="ECO:0000256" key="4">
    <source>
        <dbReference type="ARBA" id="ARBA00012388"/>
    </source>
</evidence>
<dbReference type="Pfam" id="PF12630">
    <property type="entry name" value="Pox_polyA_pol_N"/>
    <property type="match status" value="1"/>
</dbReference>
<evidence type="ECO:0000256" key="2">
    <source>
        <dbReference type="ARBA" id="ARBA00006268"/>
    </source>
</evidence>
<evidence type="ECO:0000256" key="13">
    <source>
        <dbReference type="PIRNR" id="PIRNR015693"/>
    </source>
</evidence>
<keyword evidence="6 13" id="KW-0507">mRNA processing</keyword>
<comment type="subunit">
    <text evidence="3 13 15">Heterodimer of a large (catalytic) subunit and a small (regulatory) subunit.</text>
</comment>
<keyword evidence="8 13" id="KW-0547">Nucleotide-binding</keyword>
<evidence type="ECO:0000256" key="8">
    <source>
        <dbReference type="ARBA" id="ARBA00022741"/>
    </source>
</evidence>
<dbReference type="EMBL" id="KJ859677">
    <property type="protein sequence ID" value="AID46841.1"/>
    <property type="molecule type" value="Genomic_DNA"/>
</dbReference>
<keyword evidence="9 13" id="KW-0067">ATP-binding</keyword>
<dbReference type="InterPro" id="IPR024397">
    <property type="entry name" value="Poxvirus_polyA_pol_cat_C"/>
</dbReference>
<dbReference type="EC" id="2.7.7.19" evidence="4 13"/>
<evidence type="ECO:0000313" key="19">
    <source>
        <dbReference type="EMBL" id="AID46841.1"/>
    </source>
</evidence>
<evidence type="ECO:0000256" key="12">
    <source>
        <dbReference type="ARBA" id="ARBA00048830"/>
    </source>
</evidence>
<keyword evidence="10 13" id="KW-0804">Transcription</keyword>
<dbReference type="GO" id="GO:1990817">
    <property type="term" value="F:poly(A) RNA polymerase activity"/>
    <property type="evidence" value="ECO:0007669"/>
    <property type="project" value="UniProtKB-UniRule"/>
</dbReference>
<sequence length="472" mass="56067">MERSRQVYYTINKYLGRHPSSTEYQVLKHQVDKISKINNFNKETFFFLLKKNKNKFFKDLELSDDLLKKRIDEYFSKQKYAKRLGNLFAIMELQKILISSFTKTIGILTTKVPEYYHSTIKLEYSSMEKIADDILDSYNVVEPSKEVKGRHKVSDLVGHVYKIMEEYLRRHNNSCLCYGSYSLHFLNNKIEYGDIDVLQTNARTFLINIAFLIKFITGRRIVLLKVPFLKNYVVMHDEETNHVMDTFNIREKTMNMIPKIMIDNMYIVDPCIQLLNMIKMLSQIDRLEELQAKFEKLSVRLGTLLEYTRYRYSIPLDSESILEVRAKLDKDKRKITVDFKKYKLNYTKCYFYLDEVELKKFISKNSALDEYEDFEAVTNSEYAIRNKSMYTYFSNTALMRSENEIHPITINALTSHALLYHVITRKFYDDLLGDLIRSLMIVEKVPVFKVIPRDKKQGRHTIIDIEKDVIFH</sequence>
<evidence type="ECO:0000259" key="18">
    <source>
        <dbReference type="Pfam" id="PF12630"/>
    </source>
</evidence>
<evidence type="ECO:0000256" key="10">
    <source>
        <dbReference type="ARBA" id="ARBA00023163"/>
    </source>
</evidence>
<evidence type="ECO:0000256" key="15">
    <source>
        <dbReference type="RuleBase" id="RU004458"/>
    </source>
</evidence>
<dbReference type="Gene3D" id="1.20.1270.320">
    <property type="entry name" value="Poxvirus poly(A) polymerase, N domain"/>
    <property type="match status" value="1"/>
</dbReference>
<keyword evidence="7 13" id="KW-0808">Transferase</keyword>
<dbReference type="InterPro" id="IPR037265">
    <property type="entry name" value="PolyA_pol_cat_sf"/>
</dbReference>
<accession>A0A068EFD0</accession>
<dbReference type="Pfam" id="PF12629">
    <property type="entry name" value="Pox_polyA_pol_C"/>
    <property type="match status" value="1"/>
</dbReference>
<comment type="catalytic activity">
    <reaction evidence="12 13 15">
        <text>RNA(n) + ATP = RNA(n)-3'-adenine ribonucleotide + diphosphate</text>
        <dbReference type="Rhea" id="RHEA:11332"/>
        <dbReference type="Rhea" id="RHEA-COMP:14527"/>
        <dbReference type="Rhea" id="RHEA-COMP:17347"/>
        <dbReference type="ChEBI" id="CHEBI:30616"/>
        <dbReference type="ChEBI" id="CHEBI:33019"/>
        <dbReference type="ChEBI" id="CHEBI:140395"/>
        <dbReference type="ChEBI" id="CHEBI:173115"/>
        <dbReference type="EC" id="2.7.7.19"/>
    </reaction>
</comment>
<dbReference type="InterPro" id="IPR038419">
    <property type="entry name" value="PolyA_pol_nucTrfase_sf_Poxvir"/>
</dbReference>
<dbReference type="RefSeq" id="YP_009046099.1">
    <property type="nucleotide sequence ID" value="NC_024446.1"/>
</dbReference>
<organism evidence="19 20">
    <name type="scientific">Penguinpox virus</name>
    <dbReference type="NCBI Taxonomy" id="648998"/>
    <lineage>
        <taxon>Viruses</taxon>
        <taxon>Varidnaviria</taxon>
        <taxon>Bamfordvirae</taxon>
        <taxon>Nucleocytoviricota</taxon>
        <taxon>Pokkesviricetes</taxon>
        <taxon>Chitovirales</taxon>
        <taxon>Poxviridae</taxon>
        <taxon>Chordopoxvirinae</taxon>
        <taxon>Avipoxvirus</taxon>
        <taxon>Avipoxvirus penguinpox</taxon>
    </lineage>
</organism>
<dbReference type="InterPro" id="IPR004976">
    <property type="entry name" value="PolyA_pol_cat_Poxvir"/>
</dbReference>
<dbReference type="Pfam" id="PF03296">
    <property type="entry name" value="Pox_polyA_pol"/>
    <property type="match status" value="1"/>
</dbReference>
<evidence type="ECO:0000259" key="17">
    <source>
        <dbReference type="Pfam" id="PF12629"/>
    </source>
</evidence>
<comment type="similarity">
    <text evidence="2 13 15">Belongs to the poxviridae poly(A) polymerase catalytic subunit family.</text>
</comment>
<dbReference type="Gene3D" id="3.30.460.60">
    <property type="entry name" value="Poxvirus poly(A) polymerase, nucleotidyltransferase domain"/>
    <property type="match status" value="1"/>
</dbReference>